<evidence type="ECO:0000313" key="11">
    <source>
        <dbReference type="EMBL" id="KEJ94223.1"/>
    </source>
</evidence>
<keyword evidence="5 9" id="KW-0812">Transmembrane</keyword>
<dbReference type="PANTHER" id="PTHR35011:SF2">
    <property type="entry name" value="2,3-DIKETO-L-GULONATE TRAP TRANSPORTER SMALL PERMEASE PROTEIN YIAM"/>
    <property type="match status" value="1"/>
</dbReference>
<feature type="transmembrane region" description="Helical" evidence="9">
    <location>
        <begin position="12"/>
        <end position="32"/>
    </location>
</feature>
<evidence type="ECO:0000256" key="1">
    <source>
        <dbReference type="ARBA" id="ARBA00004429"/>
    </source>
</evidence>
<evidence type="ECO:0000256" key="8">
    <source>
        <dbReference type="ARBA" id="ARBA00038436"/>
    </source>
</evidence>
<reference evidence="11 12" key="1">
    <citation type="submission" date="2014-01" db="EMBL/GenBank/DDBJ databases">
        <title>Sulfitobacter sp. H3 (MCCC 1A00686) Genome Sequencing.</title>
        <authorList>
            <person name="Lai Q."/>
            <person name="Hong Z."/>
        </authorList>
    </citation>
    <scope>NUCLEOTIDE SEQUENCE [LARGE SCALE GENOMIC DNA]</scope>
    <source>
        <strain evidence="11 12">H3</strain>
    </source>
</reference>
<dbReference type="Pfam" id="PF04290">
    <property type="entry name" value="DctQ"/>
    <property type="match status" value="1"/>
</dbReference>
<evidence type="ECO:0000256" key="2">
    <source>
        <dbReference type="ARBA" id="ARBA00022448"/>
    </source>
</evidence>
<dbReference type="GO" id="GO:0005886">
    <property type="term" value="C:plasma membrane"/>
    <property type="evidence" value="ECO:0007669"/>
    <property type="project" value="UniProtKB-SubCell"/>
</dbReference>
<evidence type="ECO:0000256" key="3">
    <source>
        <dbReference type="ARBA" id="ARBA00022475"/>
    </source>
</evidence>
<evidence type="ECO:0000256" key="9">
    <source>
        <dbReference type="RuleBase" id="RU369079"/>
    </source>
</evidence>
<sequence>MLLFKRGLERTLLVLICTLLVIMVCLMLWQVFTRYVLATPALFTEETLRFTMIWMALLGTAYCFGTRKHLSLELLVHVSPPGVQKALGIFNGLVTIAFAGFVMLMGGWQASQSAMTQLSPIMQLSMGLIYLAVPVSAGLIIALQAINTFLIATGRASPVDLPEETF</sequence>
<keyword evidence="6 9" id="KW-1133">Transmembrane helix</keyword>
<comment type="similarity">
    <text evidence="8 9">Belongs to the TRAP transporter small permease family.</text>
</comment>
<evidence type="ECO:0000256" key="4">
    <source>
        <dbReference type="ARBA" id="ARBA00022519"/>
    </source>
</evidence>
<keyword evidence="2 9" id="KW-0813">Transport</keyword>
<feature type="transmembrane region" description="Helical" evidence="9">
    <location>
        <begin position="47"/>
        <end position="65"/>
    </location>
</feature>
<comment type="subunit">
    <text evidence="9">The complex comprises the extracytoplasmic solute receptor protein and the two transmembrane proteins.</text>
</comment>
<gene>
    <name evidence="11" type="ORF">SUH3_07520</name>
</gene>
<keyword evidence="12" id="KW-1185">Reference proteome</keyword>
<dbReference type="RefSeq" id="WP_037930236.1">
    <property type="nucleotide sequence ID" value="NZ_CP054603.1"/>
</dbReference>
<dbReference type="EMBL" id="JAMD01000016">
    <property type="protein sequence ID" value="KEJ94223.1"/>
    <property type="molecule type" value="Genomic_DNA"/>
</dbReference>
<accession>A0A073IV63</accession>
<dbReference type="InterPro" id="IPR055348">
    <property type="entry name" value="DctQ"/>
</dbReference>
<dbReference type="OrthoDB" id="4964541at2"/>
<evidence type="ECO:0000256" key="6">
    <source>
        <dbReference type="ARBA" id="ARBA00022989"/>
    </source>
</evidence>
<evidence type="ECO:0000259" key="10">
    <source>
        <dbReference type="Pfam" id="PF04290"/>
    </source>
</evidence>
<evidence type="ECO:0000256" key="7">
    <source>
        <dbReference type="ARBA" id="ARBA00023136"/>
    </source>
</evidence>
<dbReference type="AlphaFoldDB" id="A0A073IV63"/>
<name>A0A073IV63_9RHOB</name>
<dbReference type="GeneID" id="68872183"/>
<dbReference type="GO" id="GO:0015740">
    <property type="term" value="P:C4-dicarboxylate transport"/>
    <property type="evidence" value="ECO:0007669"/>
    <property type="project" value="TreeGrafter"/>
</dbReference>
<protein>
    <recommendedName>
        <fullName evidence="9">TRAP transporter small permease protein</fullName>
    </recommendedName>
</protein>
<keyword evidence="7 9" id="KW-0472">Membrane</keyword>
<comment type="subcellular location">
    <subcellularLocation>
        <location evidence="1 9">Cell inner membrane</location>
        <topology evidence="1 9">Multi-pass membrane protein</topology>
    </subcellularLocation>
</comment>
<feature type="transmembrane region" description="Helical" evidence="9">
    <location>
        <begin position="86"/>
        <end position="108"/>
    </location>
</feature>
<dbReference type="GO" id="GO:0022857">
    <property type="term" value="F:transmembrane transporter activity"/>
    <property type="evidence" value="ECO:0007669"/>
    <property type="project" value="UniProtKB-UniRule"/>
</dbReference>
<feature type="domain" description="Tripartite ATP-independent periplasmic transporters DctQ component" evidence="10">
    <location>
        <begin position="23"/>
        <end position="149"/>
    </location>
</feature>
<comment type="caution">
    <text evidence="11">The sequence shown here is derived from an EMBL/GenBank/DDBJ whole genome shotgun (WGS) entry which is preliminary data.</text>
</comment>
<evidence type="ECO:0000256" key="5">
    <source>
        <dbReference type="ARBA" id="ARBA00022692"/>
    </source>
</evidence>
<keyword evidence="4 9" id="KW-0997">Cell inner membrane</keyword>
<evidence type="ECO:0000313" key="12">
    <source>
        <dbReference type="Proteomes" id="UP000027746"/>
    </source>
</evidence>
<dbReference type="Proteomes" id="UP000027746">
    <property type="component" value="Unassembled WGS sequence"/>
</dbReference>
<feature type="transmembrane region" description="Helical" evidence="9">
    <location>
        <begin position="128"/>
        <end position="152"/>
    </location>
</feature>
<organism evidence="11 12">
    <name type="scientific">Pseudosulfitobacter pseudonitzschiae</name>
    <dbReference type="NCBI Taxonomy" id="1402135"/>
    <lineage>
        <taxon>Bacteria</taxon>
        <taxon>Pseudomonadati</taxon>
        <taxon>Pseudomonadota</taxon>
        <taxon>Alphaproteobacteria</taxon>
        <taxon>Rhodobacterales</taxon>
        <taxon>Roseobacteraceae</taxon>
        <taxon>Pseudosulfitobacter</taxon>
    </lineage>
</organism>
<keyword evidence="3" id="KW-1003">Cell membrane</keyword>
<comment type="function">
    <text evidence="9">Part of the tripartite ATP-independent periplasmic (TRAP) transport system.</text>
</comment>
<dbReference type="PANTHER" id="PTHR35011">
    <property type="entry name" value="2,3-DIKETO-L-GULONATE TRAP TRANSPORTER SMALL PERMEASE PROTEIN YIAM"/>
    <property type="match status" value="1"/>
</dbReference>
<dbReference type="InterPro" id="IPR007387">
    <property type="entry name" value="TRAP_DctQ"/>
</dbReference>
<proteinExistence type="inferred from homology"/>